<sequence length="271" mass="28724">MPYDLGATARLNAECRDPAGALVTAGSAVVTVTLPDGTTVTPDSEQTATAGLYQADYVTQVAGRHTVRWLFAVPAHAYTDSFDVRDEAPPTVLSLQDAKTLLKKQDSRDDPLVRFWLEASTRAVEHFVGPVVVRTVTEDHQVGRVTSLALRKAPVLSLLSVTSLHSGGGGYAPDTLHLDPVTGAVTRRDGGQLTGPLQVVYRAGRPVVPANILAGAQLILQHLWRTAAGPGRPQRGTDDFDVTEPIPGLGYAIPNRAVQMLSPDDDGPGIA</sequence>
<protein>
    <submittedName>
        <fullName evidence="1">Uncharacterized protein</fullName>
    </submittedName>
</protein>
<comment type="caution">
    <text evidence="1">The sequence shown here is derived from an EMBL/GenBank/DDBJ whole genome shotgun (WGS) entry which is preliminary data.</text>
</comment>
<proteinExistence type="predicted"/>
<gene>
    <name evidence="1" type="ORF">SZN_09241</name>
</gene>
<accession>G2G8N0</accession>
<reference evidence="1 2" key="1">
    <citation type="submission" date="2011-08" db="EMBL/GenBank/DDBJ databases">
        <authorList>
            <person name="Lin Y."/>
            <person name="Hao X."/>
            <person name="Johnstone L."/>
            <person name="Miller S.J."/>
            <person name="Wei G."/>
            <person name="Rensing C."/>
        </authorList>
    </citation>
    <scope>NUCLEOTIDE SEQUENCE [LARGE SCALE GENOMIC DNA]</scope>
    <source>
        <strain evidence="1 2">K42</strain>
    </source>
</reference>
<dbReference type="EMBL" id="AGBF01000019">
    <property type="protein sequence ID" value="EGX60095.1"/>
    <property type="molecule type" value="Genomic_DNA"/>
</dbReference>
<dbReference type="AlphaFoldDB" id="G2G8N0"/>
<keyword evidence="2" id="KW-1185">Reference proteome</keyword>
<evidence type="ECO:0000313" key="2">
    <source>
        <dbReference type="Proteomes" id="UP000004217"/>
    </source>
</evidence>
<name>G2G8N0_9ACTN</name>
<evidence type="ECO:0000313" key="1">
    <source>
        <dbReference type="EMBL" id="EGX60095.1"/>
    </source>
</evidence>
<dbReference type="PATRIC" id="fig|700597.3.peg.1802"/>
<dbReference type="Proteomes" id="UP000004217">
    <property type="component" value="Unassembled WGS sequence"/>
</dbReference>
<dbReference type="RefSeq" id="WP_007493589.1">
    <property type="nucleotide sequence ID" value="NZ_AGBF01000019.1"/>
</dbReference>
<organism evidence="1 2">
    <name type="scientific">Streptomyces zinciresistens K42</name>
    <dbReference type="NCBI Taxonomy" id="700597"/>
    <lineage>
        <taxon>Bacteria</taxon>
        <taxon>Bacillati</taxon>
        <taxon>Actinomycetota</taxon>
        <taxon>Actinomycetes</taxon>
        <taxon>Kitasatosporales</taxon>
        <taxon>Streptomycetaceae</taxon>
        <taxon>Streptomyces</taxon>
    </lineage>
</organism>